<feature type="compositionally biased region" description="Low complexity" evidence="1">
    <location>
        <begin position="124"/>
        <end position="141"/>
    </location>
</feature>
<dbReference type="SUPFAM" id="SSF52266">
    <property type="entry name" value="SGNH hydrolase"/>
    <property type="match status" value="1"/>
</dbReference>
<dbReference type="Gene3D" id="3.40.50.1110">
    <property type="entry name" value="SGNH hydrolase"/>
    <property type="match status" value="1"/>
</dbReference>
<evidence type="ECO:0000256" key="1">
    <source>
        <dbReference type="SAM" id="MobiDB-lite"/>
    </source>
</evidence>
<accession>A0A964T590</accession>
<dbReference type="AlphaFoldDB" id="A0A964T590"/>
<name>A0A964T590_9HYPH</name>
<evidence type="ECO:0000313" key="2">
    <source>
        <dbReference type="EMBL" id="MYZ48758.1"/>
    </source>
</evidence>
<evidence type="ECO:0000313" key="3">
    <source>
        <dbReference type="Proteomes" id="UP000773614"/>
    </source>
</evidence>
<sequence length="450" mass="47923">MPRRISSIRCAGARRGKEDEMERTGRTLAFLLTALCLAAGFGPAPALAQGTTRYVIIQEPQPQRPNIFRFLFGNRRQPPQVVIQELPPDPRGRVYAPGQRRPAQQAAPRNSRTKSARTRPQRSAPAATRTAVAPPKPVVTTPKDDDAKRVLVVGDFMAKGLANGLEEAFAEEPKIVVIDGTNGSSGLVRDDYYDWAAELPKTIESEKPDAIVMMVGSNDRQPIRTDKGSLAHGGEGWLEAYGDRVETVAKVLLASDKPVFWVGLLPVRSSAMSRDYSELNSTLREKLEPTAISFVDVWNGFADENGGYVASGPDMNGQTVQQRTGDGLNLTGAGQRKLAFFVERDLQRLLLGGDAVAALPQPGAAALLGESAPGEESGMPAEAAAPAAPKEVISPMASVDVLPVVPGESLSGGSHALAGERPGKVEVVGERSSGAIPAGRVDNYAWPPGR</sequence>
<dbReference type="InterPro" id="IPR007407">
    <property type="entry name" value="DUF459"/>
</dbReference>
<keyword evidence="3" id="KW-1185">Reference proteome</keyword>
<feature type="compositionally biased region" description="Low complexity" evidence="1">
    <location>
        <begin position="96"/>
        <end position="109"/>
    </location>
</feature>
<protein>
    <submittedName>
        <fullName evidence="2">DUF459 domain-containing protein</fullName>
    </submittedName>
</protein>
<feature type="compositionally biased region" description="Basic residues" evidence="1">
    <location>
        <begin position="111"/>
        <end position="120"/>
    </location>
</feature>
<dbReference type="Proteomes" id="UP000773614">
    <property type="component" value="Unassembled WGS sequence"/>
</dbReference>
<proteinExistence type="predicted"/>
<feature type="region of interest" description="Disordered" evidence="1">
    <location>
        <begin position="1"/>
        <end position="22"/>
    </location>
</feature>
<comment type="caution">
    <text evidence="2">The sequence shown here is derived from an EMBL/GenBank/DDBJ whole genome shotgun (WGS) entry which is preliminary data.</text>
</comment>
<dbReference type="InterPro" id="IPR036514">
    <property type="entry name" value="SGNH_hydro_sf"/>
</dbReference>
<dbReference type="Pfam" id="PF04311">
    <property type="entry name" value="DUF459"/>
    <property type="match status" value="1"/>
</dbReference>
<dbReference type="EMBL" id="SPKJ01000047">
    <property type="protein sequence ID" value="MYZ48758.1"/>
    <property type="molecule type" value="Genomic_DNA"/>
</dbReference>
<feature type="region of interest" description="Disordered" evidence="1">
    <location>
        <begin position="79"/>
        <end position="143"/>
    </location>
</feature>
<gene>
    <name evidence="2" type="ORF">E4O86_13660</name>
</gene>
<organism evidence="2 3">
    <name type="scientific">Propylenella binzhouense</name>
    <dbReference type="NCBI Taxonomy" id="2555902"/>
    <lineage>
        <taxon>Bacteria</taxon>
        <taxon>Pseudomonadati</taxon>
        <taxon>Pseudomonadota</taxon>
        <taxon>Alphaproteobacteria</taxon>
        <taxon>Hyphomicrobiales</taxon>
        <taxon>Propylenellaceae</taxon>
        <taxon>Propylenella</taxon>
    </lineage>
</organism>
<dbReference type="CDD" id="cd01829">
    <property type="entry name" value="SGNH_hydrolase_peri2"/>
    <property type="match status" value="1"/>
</dbReference>
<dbReference type="GO" id="GO:0016788">
    <property type="term" value="F:hydrolase activity, acting on ester bonds"/>
    <property type="evidence" value="ECO:0007669"/>
    <property type="project" value="UniProtKB-ARBA"/>
</dbReference>
<reference evidence="2" key="1">
    <citation type="submission" date="2019-03" db="EMBL/GenBank/DDBJ databases">
        <title>Afifella sp. nov., isolated from activated sludge.</title>
        <authorList>
            <person name="Li Q."/>
            <person name="Liu Y."/>
        </authorList>
    </citation>
    <scope>NUCLEOTIDE SEQUENCE</scope>
    <source>
        <strain evidence="2">L72</strain>
    </source>
</reference>